<dbReference type="GO" id="GO:0005737">
    <property type="term" value="C:cytoplasm"/>
    <property type="evidence" value="ECO:0007669"/>
    <property type="project" value="UniProtKB-SubCell"/>
</dbReference>
<evidence type="ECO:0000313" key="5">
    <source>
        <dbReference type="EMBL" id="TBT85028.1"/>
    </source>
</evidence>
<evidence type="ECO:0000256" key="3">
    <source>
        <dbReference type="ARBA" id="ARBA00022683"/>
    </source>
</evidence>
<comment type="subcellular location">
    <subcellularLocation>
        <location evidence="1">Cytoplasm</location>
    </subcellularLocation>
</comment>
<accession>A0A4Q9KE23</accession>
<keyword evidence="2" id="KW-0963">Cytoplasm</keyword>
<dbReference type="PANTHER" id="PTHR33705:SF2">
    <property type="entry name" value="PHOSPHOCARRIER PROTEIN NPR"/>
    <property type="match status" value="1"/>
</dbReference>
<evidence type="ECO:0000256" key="2">
    <source>
        <dbReference type="ARBA" id="ARBA00022490"/>
    </source>
</evidence>
<dbReference type="RefSeq" id="WP_131167941.1">
    <property type="nucleotide sequence ID" value="NZ_SDMQ01000006.1"/>
</dbReference>
<gene>
    <name evidence="5" type="ORF">ET989_07625</name>
</gene>
<dbReference type="PRINTS" id="PR00107">
    <property type="entry name" value="PHOSPHOCPHPR"/>
</dbReference>
<evidence type="ECO:0000313" key="6">
    <source>
        <dbReference type="Proteomes" id="UP000292373"/>
    </source>
</evidence>
<dbReference type="OrthoDB" id="5122524at2"/>
<dbReference type="Gene3D" id="3.30.1340.10">
    <property type="entry name" value="HPr-like"/>
    <property type="match status" value="1"/>
</dbReference>
<dbReference type="Proteomes" id="UP000292373">
    <property type="component" value="Unassembled WGS sequence"/>
</dbReference>
<dbReference type="GO" id="GO:0009401">
    <property type="term" value="P:phosphoenolpyruvate-dependent sugar phosphotransferase system"/>
    <property type="evidence" value="ECO:0007669"/>
    <property type="project" value="UniProtKB-KW"/>
</dbReference>
<dbReference type="PROSITE" id="PS51350">
    <property type="entry name" value="PTS_HPR_DOM"/>
    <property type="match status" value="1"/>
</dbReference>
<dbReference type="EMBL" id="SDMQ01000006">
    <property type="protein sequence ID" value="TBT85028.1"/>
    <property type="molecule type" value="Genomic_DNA"/>
</dbReference>
<keyword evidence="3" id="KW-0598">Phosphotransferase system</keyword>
<protein>
    <submittedName>
        <fullName evidence="5">HPr family phosphocarrier protein</fullName>
    </submittedName>
</protein>
<feature type="domain" description="HPr" evidence="4">
    <location>
        <begin position="1"/>
        <end position="85"/>
    </location>
</feature>
<sequence>MIHREVVVGHELGVHALVAHDLAEQAAHFDSSLFLRTGGRSASLRNVVDVLALGLRHGDRVSIWADGLDESEALEATADILQSSP</sequence>
<organism evidence="5 6">
    <name type="scientific">Propioniciclava sinopodophylli</name>
    <dbReference type="NCBI Taxonomy" id="1837344"/>
    <lineage>
        <taxon>Bacteria</taxon>
        <taxon>Bacillati</taxon>
        <taxon>Actinomycetota</taxon>
        <taxon>Actinomycetes</taxon>
        <taxon>Propionibacteriales</taxon>
        <taxon>Propionibacteriaceae</taxon>
        <taxon>Propioniciclava</taxon>
    </lineage>
</organism>
<dbReference type="InterPro" id="IPR050399">
    <property type="entry name" value="HPr"/>
</dbReference>
<reference evidence="5 6" key="1">
    <citation type="submission" date="2019-01" db="EMBL/GenBank/DDBJ databases">
        <title>Lactibacter flavus gen. nov., sp. nov., a novel bacterium of the family Propionibacteriaceae isolated from raw milk and dairy products.</title>
        <authorList>
            <person name="Huptas C."/>
            <person name="Wenning M."/>
            <person name="Breitenwieser F."/>
            <person name="Doll E."/>
            <person name="Von Neubeck M."/>
            <person name="Busse H.-J."/>
            <person name="Scherer S."/>
        </authorList>
    </citation>
    <scope>NUCLEOTIDE SEQUENCE [LARGE SCALE GENOMIC DNA]</scope>
    <source>
        <strain evidence="5 6">KCTC 33808</strain>
    </source>
</reference>
<dbReference type="InterPro" id="IPR035895">
    <property type="entry name" value="HPr-like_sf"/>
</dbReference>
<dbReference type="NCBIfam" id="TIGR01003">
    <property type="entry name" value="PTS_HPr_family"/>
    <property type="match status" value="1"/>
</dbReference>
<dbReference type="Pfam" id="PF00381">
    <property type="entry name" value="PTS-HPr"/>
    <property type="match status" value="1"/>
</dbReference>
<keyword evidence="6" id="KW-1185">Reference proteome</keyword>
<name>A0A4Q9KE23_9ACTN</name>
<dbReference type="InterPro" id="IPR000032">
    <property type="entry name" value="HPr-like"/>
</dbReference>
<proteinExistence type="predicted"/>
<evidence type="ECO:0000256" key="1">
    <source>
        <dbReference type="ARBA" id="ARBA00004496"/>
    </source>
</evidence>
<dbReference type="PANTHER" id="PTHR33705">
    <property type="entry name" value="PHOSPHOCARRIER PROTEIN HPR"/>
    <property type="match status" value="1"/>
</dbReference>
<dbReference type="SUPFAM" id="SSF55594">
    <property type="entry name" value="HPr-like"/>
    <property type="match status" value="1"/>
</dbReference>
<comment type="caution">
    <text evidence="5">The sequence shown here is derived from an EMBL/GenBank/DDBJ whole genome shotgun (WGS) entry which is preliminary data.</text>
</comment>
<dbReference type="AlphaFoldDB" id="A0A4Q9KE23"/>
<evidence type="ECO:0000259" key="4">
    <source>
        <dbReference type="PROSITE" id="PS51350"/>
    </source>
</evidence>